<organism evidence="2 3">
    <name type="scientific">Mucilaginibacter mallensis</name>
    <dbReference type="NCBI Taxonomy" id="652787"/>
    <lineage>
        <taxon>Bacteria</taxon>
        <taxon>Pseudomonadati</taxon>
        <taxon>Bacteroidota</taxon>
        <taxon>Sphingobacteriia</taxon>
        <taxon>Sphingobacteriales</taxon>
        <taxon>Sphingobacteriaceae</taxon>
        <taxon>Mucilaginibacter</taxon>
    </lineage>
</organism>
<evidence type="ECO:0000313" key="3">
    <source>
        <dbReference type="Proteomes" id="UP000199679"/>
    </source>
</evidence>
<feature type="signal peptide" evidence="1">
    <location>
        <begin position="1"/>
        <end position="26"/>
    </location>
</feature>
<name>A0A1H1U254_MUCMA</name>
<dbReference type="RefSeq" id="WP_232009418.1">
    <property type="nucleotide sequence ID" value="NZ_LT629740.1"/>
</dbReference>
<protein>
    <recommendedName>
        <fullName evidence="4">DUF1579 domain-containing protein</fullName>
    </recommendedName>
</protein>
<sequence length="212" mass="23949">MKNIQYTGQTLALLILLALKLSLVHAQTTWPEAPVMVNAKITSSGQLEITPSSTSSPKDFDFLAGKWAMHNKRLKTRLNNCTEWVEYESTDENFGTILNGLGNMDIFRTAFNQAGGMSYEGLTLRLFNPQTRLWSLYWVDSNSGTMDPPVIGSFEGNIGKFFCKDIFNGKPILVVFVWDKTDKDNPVWSQAFSPDNGVTWEWNLTNTSHRIK</sequence>
<dbReference type="Proteomes" id="UP000199679">
    <property type="component" value="Chromosome I"/>
</dbReference>
<dbReference type="AlphaFoldDB" id="A0A1H1U254"/>
<feature type="chain" id="PRO_5009261786" description="DUF1579 domain-containing protein" evidence="1">
    <location>
        <begin position="27"/>
        <end position="212"/>
    </location>
</feature>
<keyword evidence="1" id="KW-0732">Signal</keyword>
<evidence type="ECO:0008006" key="4">
    <source>
        <dbReference type="Google" id="ProtNLM"/>
    </source>
</evidence>
<gene>
    <name evidence="2" type="ORF">SAMN05216490_1575</name>
</gene>
<accession>A0A1H1U254</accession>
<keyword evidence="3" id="KW-1185">Reference proteome</keyword>
<dbReference type="EMBL" id="LT629740">
    <property type="protein sequence ID" value="SDS66625.1"/>
    <property type="molecule type" value="Genomic_DNA"/>
</dbReference>
<evidence type="ECO:0000256" key="1">
    <source>
        <dbReference type="SAM" id="SignalP"/>
    </source>
</evidence>
<proteinExistence type="predicted"/>
<dbReference type="STRING" id="652787.SAMN05216490_1575"/>
<reference evidence="2 3" key="1">
    <citation type="submission" date="2016-10" db="EMBL/GenBank/DDBJ databases">
        <authorList>
            <person name="de Groot N.N."/>
        </authorList>
    </citation>
    <scope>NUCLEOTIDE SEQUENCE [LARGE SCALE GENOMIC DNA]</scope>
    <source>
        <strain evidence="2 3">MP1X4</strain>
    </source>
</reference>
<evidence type="ECO:0000313" key="2">
    <source>
        <dbReference type="EMBL" id="SDS66625.1"/>
    </source>
</evidence>